<feature type="compositionally biased region" description="Basic residues" evidence="1">
    <location>
        <begin position="79"/>
        <end position="91"/>
    </location>
</feature>
<feature type="compositionally biased region" description="Low complexity" evidence="1">
    <location>
        <begin position="294"/>
        <end position="306"/>
    </location>
</feature>
<proteinExistence type="predicted"/>
<evidence type="ECO:0000256" key="1">
    <source>
        <dbReference type="SAM" id="MobiDB-lite"/>
    </source>
</evidence>
<sequence>ERGHSGPQALEALPRGRAARGADRPYGRYVPALAALPHRGQPAQHLALFRRGGAHGARDDPDNHHGRHRPLRRVERGPRLGRRRVLLRRRPAPAPGDPVRPRGGPGRRPLQRPLYHPAGPAPPRGHPGDLRPVSGPGVRPVEGGGCLGLSPLVRLLRPGLLPERGAGAVVHLYPGRGRGLADPVSHPFRPLRLRHRQQRGGGPFLRGARPQGEAGPLLRHRPLGGHGRGHLHLAGLHGARRLGPRAGARRYLRRGPRGGQHLRRIWDHRRHRARRPHHRDLAKRPGPGRGAEHLAGLRARGPAPRGRLPERVFPKKGGV</sequence>
<reference evidence="2" key="1">
    <citation type="submission" date="2020-02" db="EMBL/GenBank/DDBJ databases">
        <authorList>
            <person name="Meier V. D."/>
        </authorList>
    </citation>
    <scope>NUCLEOTIDE SEQUENCE</scope>
    <source>
        <strain evidence="2">AVDCRST_MAG02</strain>
    </source>
</reference>
<feature type="non-terminal residue" evidence="2">
    <location>
        <position position="1"/>
    </location>
</feature>
<feature type="compositionally biased region" description="Basic residues" evidence="1">
    <location>
        <begin position="269"/>
        <end position="281"/>
    </location>
</feature>
<keyword evidence="2" id="KW-0812">Transmembrane</keyword>
<dbReference type="AlphaFoldDB" id="A0A6J4QWB2"/>
<protein>
    <submittedName>
        <fullName evidence="2">Predicted L-rhamnose ABC transporter, transmembrane component 1</fullName>
    </submittedName>
</protein>
<accession>A0A6J4QWB2</accession>
<gene>
    <name evidence="2" type="ORF">AVDCRST_MAG02-2421</name>
</gene>
<feature type="region of interest" description="Disordered" evidence="1">
    <location>
        <begin position="1"/>
        <end position="23"/>
    </location>
</feature>
<evidence type="ECO:0000313" key="2">
    <source>
        <dbReference type="EMBL" id="CAA9456881.1"/>
    </source>
</evidence>
<keyword evidence="2" id="KW-0472">Membrane</keyword>
<name>A0A6J4QWB2_9ACTN</name>
<feature type="region of interest" description="Disordered" evidence="1">
    <location>
        <begin position="269"/>
        <end position="319"/>
    </location>
</feature>
<feature type="non-terminal residue" evidence="2">
    <location>
        <position position="319"/>
    </location>
</feature>
<organism evidence="2">
    <name type="scientific">uncultured Rubrobacteraceae bacterium</name>
    <dbReference type="NCBI Taxonomy" id="349277"/>
    <lineage>
        <taxon>Bacteria</taxon>
        <taxon>Bacillati</taxon>
        <taxon>Actinomycetota</taxon>
        <taxon>Rubrobacteria</taxon>
        <taxon>Rubrobacterales</taxon>
        <taxon>Rubrobacteraceae</taxon>
        <taxon>environmental samples</taxon>
    </lineage>
</organism>
<feature type="compositionally biased region" description="Low complexity" evidence="1">
    <location>
        <begin position="107"/>
        <end position="118"/>
    </location>
</feature>
<feature type="region of interest" description="Disordered" evidence="1">
    <location>
        <begin position="53"/>
        <end position="139"/>
    </location>
</feature>
<dbReference type="EMBL" id="CADCVH010000053">
    <property type="protein sequence ID" value="CAA9456881.1"/>
    <property type="molecule type" value="Genomic_DNA"/>
</dbReference>